<dbReference type="Proteomes" id="UP000504618">
    <property type="component" value="Unplaced"/>
</dbReference>
<proteinExistence type="predicted"/>
<evidence type="ECO:0000313" key="3">
    <source>
        <dbReference type="RefSeq" id="XP_024872265.1"/>
    </source>
</evidence>
<protein>
    <submittedName>
        <fullName evidence="3">Uncharacterized protein LOC112454871</fullName>
    </submittedName>
</protein>
<organism evidence="2 3">
    <name type="scientific">Temnothorax curvispinosus</name>
    <dbReference type="NCBI Taxonomy" id="300111"/>
    <lineage>
        <taxon>Eukaryota</taxon>
        <taxon>Metazoa</taxon>
        <taxon>Ecdysozoa</taxon>
        <taxon>Arthropoda</taxon>
        <taxon>Hexapoda</taxon>
        <taxon>Insecta</taxon>
        <taxon>Pterygota</taxon>
        <taxon>Neoptera</taxon>
        <taxon>Endopterygota</taxon>
        <taxon>Hymenoptera</taxon>
        <taxon>Apocrita</taxon>
        <taxon>Aculeata</taxon>
        <taxon>Formicoidea</taxon>
        <taxon>Formicidae</taxon>
        <taxon>Myrmicinae</taxon>
        <taxon>Temnothorax</taxon>
    </lineage>
</organism>
<keyword evidence="2" id="KW-1185">Reference proteome</keyword>
<sequence length="146" mass="17324">MIRKEDQYFKVNKVLLLTIGLWPFQQSNFTRFQHIFISAIFTTFITFQLTAFATLNCTSELFMKILSFVSLFTVSIVKYYVFLFHIEGVKDLLMQIQYVRNELKDKNETAIIKKYDCIAKRYTVALTSKTIFIVFKYNGTHCQYNM</sequence>
<keyword evidence="1" id="KW-0812">Transmembrane</keyword>
<dbReference type="OrthoDB" id="7551864at2759"/>
<dbReference type="GeneID" id="112454871"/>
<accession>A0A6J1PTQ9</accession>
<dbReference type="AlphaFoldDB" id="A0A6J1PTQ9"/>
<gene>
    <name evidence="3" type="primary">LOC112454871</name>
</gene>
<feature type="transmembrane region" description="Helical" evidence="1">
    <location>
        <begin position="35"/>
        <end position="55"/>
    </location>
</feature>
<name>A0A6J1PTQ9_9HYME</name>
<evidence type="ECO:0000256" key="1">
    <source>
        <dbReference type="SAM" id="Phobius"/>
    </source>
</evidence>
<reference evidence="3" key="1">
    <citation type="submission" date="2025-08" db="UniProtKB">
        <authorList>
            <consortium name="RefSeq"/>
        </authorList>
    </citation>
    <scope>IDENTIFICATION</scope>
    <source>
        <tissue evidence="3">Whole body</tissue>
    </source>
</reference>
<dbReference type="RefSeq" id="XP_024872265.1">
    <property type="nucleotide sequence ID" value="XM_025016497.1"/>
</dbReference>
<feature type="transmembrane region" description="Helical" evidence="1">
    <location>
        <begin position="61"/>
        <end position="84"/>
    </location>
</feature>
<keyword evidence="1" id="KW-1133">Transmembrane helix</keyword>
<keyword evidence="1" id="KW-0472">Membrane</keyword>
<evidence type="ECO:0000313" key="2">
    <source>
        <dbReference type="Proteomes" id="UP000504618"/>
    </source>
</evidence>